<evidence type="ECO:0000256" key="12">
    <source>
        <dbReference type="ARBA" id="ARBA00043983"/>
    </source>
</evidence>
<dbReference type="GO" id="GO:0015631">
    <property type="term" value="F:tubulin binding"/>
    <property type="evidence" value="ECO:0007669"/>
    <property type="project" value="InterPro"/>
</dbReference>
<evidence type="ECO:0000256" key="4">
    <source>
        <dbReference type="ARBA" id="ARBA00022782"/>
    </source>
</evidence>
<dbReference type="GeneID" id="106670674"/>
<keyword evidence="6" id="KW-0744">Spermatogenesis</keyword>
<evidence type="ECO:0000256" key="1">
    <source>
        <dbReference type="ARBA" id="ARBA00004120"/>
    </source>
</evidence>
<dbReference type="RefSeq" id="XP_014256681.1">
    <property type="nucleotide sequence ID" value="XM_014401195.1"/>
</dbReference>
<dbReference type="GO" id="GO:0036064">
    <property type="term" value="C:ciliary basal body"/>
    <property type="evidence" value="ECO:0007669"/>
    <property type="project" value="TreeGrafter"/>
</dbReference>
<evidence type="ECO:0000256" key="3">
    <source>
        <dbReference type="ARBA" id="ARBA00022553"/>
    </source>
</evidence>
<comment type="function">
    <text evidence="13">Component of the intraflagellar transport (IFT) complex B: together with IFT74, forms a tubulin-binding module that specifically mediates transport of tubulin within the cilium. Binds tubulin via its CH (calponin-homology)-like region. Required for ciliogenesis. Required for proper regulation of SHH signaling. Plays an important role during spermatogenesis by modulating the assembly and elongation of the sperm flagella.</text>
</comment>
<evidence type="ECO:0000256" key="16">
    <source>
        <dbReference type="SAM" id="Coils"/>
    </source>
</evidence>
<dbReference type="InterPro" id="IPR029600">
    <property type="entry name" value="IFT81"/>
</dbReference>
<dbReference type="Pfam" id="PF18383">
    <property type="entry name" value="IFT81_CH"/>
    <property type="match status" value="1"/>
</dbReference>
<dbReference type="EnsemblMetazoa" id="XM_014401195.1">
    <property type="protein sequence ID" value="XP_014256681.1"/>
    <property type="gene ID" value="LOC106670674"/>
</dbReference>
<reference evidence="18" key="1">
    <citation type="submission" date="2022-01" db="UniProtKB">
        <authorList>
            <consortium name="EnsemblMetazoa"/>
        </authorList>
    </citation>
    <scope>IDENTIFICATION</scope>
</reference>
<evidence type="ECO:0000256" key="14">
    <source>
        <dbReference type="ARBA" id="ARBA00073058"/>
    </source>
</evidence>
<dbReference type="OMA" id="WILTHME"/>
<comment type="subcellular location">
    <subcellularLocation>
        <location evidence="1">Cytoplasm</location>
        <location evidence="1">Cytoskeleton</location>
        <location evidence="1">Cilium basal body</location>
    </subcellularLocation>
</comment>
<keyword evidence="9" id="KW-0969">Cilium</keyword>
<keyword evidence="4" id="KW-0221">Differentiation</keyword>
<dbReference type="FunFam" id="1.10.418.70:FF:000001">
    <property type="entry name" value="Intraflagellar transport protein 81 homolog"/>
    <property type="match status" value="1"/>
</dbReference>
<evidence type="ECO:0000256" key="6">
    <source>
        <dbReference type="ARBA" id="ARBA00022871"/>
    </source>
</evidence>
<dbReference type="Proteomes" id="UP000494040">
    <property type="component" value="Unassembled WGS sequence"/>
</dbReference>
<dbReference type="InterPro" id="IPR041146">
    <property type="entry name" value="IFT81_CH"/>
</dbReference>
<evidence type="ECO:0000259" key="17">
    <source>
        <dbReference type="Pfam" id="PF18383"/>
    </source>
</evidence>
<dbReference type="GO" id="GO:0030992">
    <property type="term" value="C:intraciliary transport particle B"/>
    <property type="evidence" value="ECO:0007669"/>
    <property type="project" value="InterPro"/>
</dbReference>
<dbReference type="GO" id="GO:0060271">
    <property type="term" value="P:cilium assembly"/>
    <property type="evidence" value="ECO:0007669"/>
    <property type="project" value="InterPro"/>
</dbReference>
<sequence>MSETIKQIIAQLNKPPFNKNYNLISFDSLSPEQLLQVLNDVLSLIDENNKVDIKGEEPEETTIRMLSMLRILKYDPGSDPVGFRQGIVQGEKHVIHPILAWLLKNLEDLKKRAYLAKYLVKIEIPTEMLGDTDIATLYEQYEQLIEEFKLAHKESTALKARGLSASELRSDIEAMEKEKEIVVKKIERLSRKLDNLENKEEVLEASRRLRLERERQKELIQQRQNEMDLMQQLQQKSARLSQQLTEIRQAGFGTTPQGLIKSLEEELRMTAYIGSEKLPKELDMKRKEVEIMSRIAHSHPPTQATIDTLRQKIEAISQEVSELAQRGLAAKEGTEDHLAPFRQQAAIIARRKEEAAEEFTEARTLLDRLQAKIQARKDEHSDNKVLSEKEYKDYVAKLKVRSTLYKAKKAQVSSLVAESGVLARTLDILKQNLESIPTAEPIDPGNDENLEGISKEELLQQINSINNKISSHKAQIAPQLQELKQTKDQYHEVLEEYTERKKGYDTKAATLGASIAKLEHEVKELSREEETDKSQTALLEAKTDIMRALLERAENEGKIISEDRPSLRVKMMNKIAEAEKLNIKLREEQQIVKEQQEKKAKQRDLWFNLETLLKCKEDCFEAEKQRDGVLKRAKGAETLVFE</sequence>
<feature type="domain" description="IFT81 calponin homology" evidence="17">
    <location>
        <begin position="3"/>
        <end position="123"/>
    </location>
</feature>
<feature type="coiled-coil region" evidence="16">
    <location>
        <begin position="134"/>
        <end position="250"/>
    </location>
</feature>
<evidence type="ECO:0000256" key="9">
    <source>
        <dbReference type="ARBA" id="ARBA00023069"/>
    </source>
</evidence>
<feature type="coiled-coil region" evidence="16">
    <location>
        <begin position="568"/>
        <end position="605"/>
    </location>
</feature>
<comment type="similarity">
    <text evidence="12">Belongs to the IFT81 family.</text>
</comment>
<dbReference type="OrthoDB" id="276029at2759"/>
<dbReference type="PANTHER" id="PTHR15614:SF2">
    <property type="entry name" value="INTRAFLAGELLAR TRANSPORT PROTEIN 81 HOMOLOG"/>
    <property type="match status" value="1"/>
</dbReference>
<dbReference type="AlphaFoldDB" id="A0A8I6SBB2"/>
<keyword evidence="10" id="KW-0206">Cytoskeleton</keyword>
<evidence type="ECO:0000256" key="7">
    <source>
        <dbReference type="ARBA" id="ARBA00022990"/>
    </source>
</evidence>
<name>A0A8I6SBB2_CIMLE</name>
<dbReference type="PANTHER" id="PTHR15614">
    <property type="entry name" value="INTRAFLAGELLAR TRANSPORT PROTEIN 81 HOMOLOG"/>
    <property type="match status" value="1"/>
</dbReference>
<keyword evidence="11" id="KW-0966">Cell projection</keyword>
<evidence type="ECO:0000313" key="18">
    <source>
        <dbReference type="EnsemblMetazoa" id="XP_014256681.1"/>
    </source>
</evidence>
<accession>A0A8I6SBB2</accession>
<dbReference type="GO" id="GO:0007283">
    <property type="term" value="P:spermatogenesis"/>
    <property type="evidence" value="ECO:0007669"/>
    <property type="project" value="UniProtKB-KW"/>
</dbReference>
<evidence type="ECO:0000313" key="19">
    <source>
        <dbReference type="Proteomes" id="UP000494040"/>
    </source>
</evidence>
<keyword evidence="5" id="KW-0970">Cilium biogenesis/degradation</keyword>
<evidence type="ECO:0000256" key="5">
    <source>
        <dbReference type="ARBA" id="ARBA00022794"/>
    </source>
</evidence>
<evidence type="ECO:0000256" key="11">
    <source>
        <dbReference type="ARBA" id="ARBA00023273"/>
    </source>
</evidence>
<keyword evidence="8 16" id="KW-0175">Coiled coil</keyword>
<keyword evidence="3" id="KW-0597">Phosphoprotein</keyword>
<proteinExistence type="inferred from homology"/>
<keyword evidence="19" id="KW-1185">Reference proteome</keyword>
<feature type="coiled-coil region" evidence="16">
    <location>
        <begin position="455"/>
        <end position="535"/>
    </location>
</feature>
<dbReference type="KEGG" id="clec:106670674"/>
<organism evidence="18 19">
    <name type="scientific">Cimex lectularius</name>
    <name type="common">Bed bug</name>
    <name type="synonym">Acanthia lectularia</name>
    <dbReference type="NCBI Taxonomy" id="79782"/>
    <lineage>
        <taxon>Eukaryota</taxon>
        <taxon>Metazoa</taxon>
        <taxon>Ecdysozoa</taxon>
        <taxon>Arthropoda</taxon>
        <taxon>Hexapoda</taxon>
        <taxon>Insecta</taxon>
        <taxon>Pterygota</taxon>
        <taxon>Neoptera</taxon>
        <taxon>Paraneoptera</taxon>
        <taxon>Hemiptera</taxon>
        <taxon>Heteroptera</taxon>
        <taxon>Panheteroptera</taxon>
        <taxon>Cimicomorpha</taxon>
        <taxon>Cimicidae</taxon>
        <taxon>Cimex</taxon>
    </lineage>
</organism>
<evidence type="ECO:0000256" key="10">
    <source>
        <dbReference type="ARBA" id="ARBA00023212"/>
    </source>
</evidence>
<dbReference type="GO" id="GO:0030154">
    <property type="term" value="P:cell differentiation"/>
    <property type="evidence" value="ECO:0007669"/>
    <property type="project" value="UniProtKB-KW"/>
</dbReference>
<dbReference type="Gene3D" id="1.10.418.70">
    <property type="entry name" value="Intraflagellar transport protein 81, N-terminal domain"/>
    <property type="match status" value="1"/>
</dbReference>
<dbReference type="InterPro" id="IPR043016">
    <property type="entry name" value="IFT81_N_sf"/>
</dbReference>
<keyword evidence="7" id="KW-0007">Acetylation</keyword>
<protein>
    <recommendedName>
        <fullName evidence="14">Intraflagellar transport protein 81 homolog</fullName>
    </recommendedName>
    <alternativeName>
        <fullName evidence="15">Carnitine deficiency-associated protein expressed in ventricle 1</fullName>
    </alternativeName>
</protein>
<keyword evidence="2" id="KW-0963">Cytoplasm</keyword>
<evidence type="ECO:0000256" key="2">
    <source>
        <dbReference type="ARBA" id="ARBA00022490"/>
    </source>
</evidence>
<evidence type="ECO:0000256" key="8">
    <source>
        <dbReference type="ARBA" id="ARBA00023054"/>
    </source>
</evidence>
<dbReference type="GO" id="GO:0042073">
    <property type="term" value="P:intraciliary transport"/>
    <property type="evidence" value="ECO:0007669"/>
    <property type="project" value="InterPro"/>
</dbReference>
<evidence type="ECO:0000256" key="13">
    <source>
        <dbReference type="ARBA" id="ARBA00055755"/>
    </source>
</evidence>
<evidence type="ECO:0000256" key="15">
    <source>
        <dbReference type="ARBA" id="ARBA00079903"/>
    </source>
</evidence>